<sequence length="123" mass="14312">MVYKTNRCPYRPNVCDSDPFLQNQMGYVVIQVLTDKQTGKTYKLENEIGPMKKKLGSKWPYIRAFNQETQIIKKMNLNNFAWPSTDLKGGKFSEEKPAFKDESELKKLGYQITDMTRESVGKF</sequence>
<comment type="caution">
    <text evidence="1">The sequence shown here is derived from an EMBL/GenBank/DDBJ whole genome shotgun (WGS) entry which is preliminary data.</text>
</comment>
<evidence type="ECO:0000313" key="1">
    <source>
        <dbReference type="EMBL" id="TWD92213.1"/>
    </source>
</evidence>
<dbReference type="AlphaFoldDB" id="A0A561CLV9"/>
<dbReference type="RefSeq" id="WP_144568043.1">
    <property type="nucleotide sequence ID" value="NZ_VIVN01000020.1"/>
</dbReference>
<accession>A0A561CLV9</accession>
<evidence type="ECO:0000313" key="2">
    <source>
        <dbReference type="Proteomes" id="UP000319671"/>
    </source>
</evidence>
<proteinExistence type="predicted"/>
<keyword evidence="2" id="KW-1185">Reference proteome</keyword>
<reference evidence="1 2" key="1">
    <citation type="submission" date="2019-06" db="EMBL/GenBank/DDBJ databases">
        <title>Sorghum-associated microbial communities from plants grown in Nebraska, USA.</title>
        <authorList>
            <person name="Schachtman D."/>
        </authorList>
    </citation>
    <scope>NUCLEOTIDE SEQUENCE [LARGE SCALE GENOMIC DNA]</scope>
    <source>
        <strain evidence="1 2">2482</strain>
    </source>
</reference>
<dbReference type="Proteomes" id="UP000319671">
    <property type="component" value="Unassembled WGS sequence"/>
</dbReference>
<organism evidence="1 2">
    <name type="scientific">Neobacillus bataviensis</name>
    <dbReference type="NCBI Taxonomy" id="220685"/>
    <lineage>
        <taxon>Bacteria</taxon>
        <taxon>Bacillati</taxon>
        <taxon>Bacillota</taxon>
        <taxon>Bacilli</taxon>
        <taxon>Bacillales</taxon>
        <taxon>Bacillaceae</taxon>
        <taxon>Neobacillus</taxon>
    </lineage>
</organism>
<dbReference type="EMBL" id="VIVN01000020">
    <property type="protein sequence ID" value="TWD92213.1"/>
    <property type="molecule type" value="Genomic_DNA"/>
</dbReference>
<name>A0A561CLV9_9BACI</name>
<gene>
    <name evidence="1" type="ORF">FB550_12025</name>
</gene>
<protein>
    <submittedName>
        <fullName evidence="1">Uncharacterized protein</fullName>
    </submittedName>
</protein>